<dbReference type="InterPro" id="IPR010699">
    <property type="entry name" value="DUF1275"/>
</dbReference>
<keyword evidence="3" id="KW-1185">Reference proteome</keyword>
<feature type="transmembrane region" description="Helical" evidence="1">
    <location>
        <begin position="198"/>
        <end position="217"/>
    </location>
</feature>
<dbReference type="Proteomes" id="UP000192284">
    <property type="component" value="Unassembled WGS sequence"/>
</dbReference>
<dbReference type="PANTHER" id="PTHR37314:SF4">
    <property type="entry name" value="UPF0700 TRANSMEMBRANE PROTEIN YOAK"/>
    <property type="match status" value="1"/>
</dbReference>
<accession>A0A1W9ZI85</accession>
<dbReference type="Pfam" id="PF06912">
    <property type="entry name" value="DUF1275"/>
    <property type="match status" value="1"/>
</dbReference>
<evidence type="ECO:0000256" key="1">
    <source>
        <dbReference type="SAM" id="Phobius"/>
    </source>
</evidence>
<reference evidence="2 3" key="1">
    <citation type="submission" date="2017-02" db="EMBL/GenBank/DDBJ databases">
        <title>The new phylogeny of genus Mycobacterium.</title>
        <authorList>
            <person name="Tortoli E."/>
            <person name="Trovato A."/>
            <person name="Cirillo D.M."/>
        </authorList>
    </citation>
    <scope>NUCLEOTIDE SEQUENCE [LARGE SCALE GENOMIC DNA]</scope>
    <source>
        <strain evidence="2 3">DSM 45057</strain>
    </source>
</reference>
<keyword evidence="1" id="KW-0472">Membrane</keyword>
<organism evidence="2 3">
    <name type="scientific">Mycobacterium angelicum</name>
    <dbReference type="NCBI Taxonomy" id="470074"/>
    <lineage>
        <taxon>Bacteria</taxon>
        <taxon>Bacillati</taxon>
        <taxon>Actinomycetota</taxon>
        <taxon>Actinomycetes</taxon>
        <taxon>Mycobacteriales</taxon>
        <taxon>Mycobacteriaceae</taxon>
        <taxon>Mycobacterium</taxon>
    </lineage>
</organism>
<dbReference type="PANTHER" id="PTHR37314">
    <property type="entry name" value="SLR0142 PROTEIN"/>
    <property type="match status" value="1"/>
</dbReference>
<sequence length="232" mass="24172">MAVSSPVFHRLTIVALLLLTFATGLADAISVLVLGHVFVANMTGNVVFLGFWFVKSNIDLTAGLVAFSGFLTGAVIGGRLLRTLGHRPRRWITTVLGIEVINLVVLSSLAGAGILHYNDNTKLFLLGGLAVTFGMQNASAREFGIQELSTTVLTSTIVAIGADSRLAGGSGHREGLRYSVILSMCGGAILGATLSKVIVAPVLALAAAVIAISLLIFRFGPADRKTPEALTS</sequence>
<dbReference type="EMBL" id="MVHE01000049">
    <property type="protein sequence ID" value="ORA15647.1"/>
    <property type="molecule type" value="Genomic_DNA"/>
</dbReference>
<dbReference type="RefSeq" id="WP_083115280.1">
    <property type="nucleotide sequence ID" value="NZ_JACKTS010000018.1"/>
</dbReference>
<proteinExistence type="predicted"/>
<evidence type="ECO:0000313" key="3">
    <source>
        <dbReference type="Proteomes" id="UP000192284"/>
    </source>
</evidence>
<protein>
    <submittedName>
        <fullName evidence="2">DUF1275 family protein</fullName>
    </submittedName>
</protein>
<name>A0A1W9ZI85_MYCAN</name>
<keyword evidence="1" id="KW-1133">Transmembrane helix</keyword>
<dbReference type="AlphaFoldDB" id="A0A1W9ZI85"/>
<keyword evidence="1" id="KW-0812">Transmembrane</keyword>
<dbReference type="OrthoDB" id="4272751at2"/>
<feature type="transmembrane region" description="Helical" evidence="1">
    <location>
        <begin position="61"/>
        <end position="80"/>
    </location>
</feature>
<comment type="caution">
    <text evidence="2">The sequence shown here is derived from an EMBL/GenBank/DDBJ whole genome shotgun (WGS) entry which is preliminary data.</text>
</comment>
<gene>
    <name evidence="2" type="ORF">BST12_21760</name>
</gene>
<evidence type="ECO:0000313" key="2">
    <source>
        <dbReference type="EMBL" id="ORA15647.1"/>
    </source>
</evidence>
<feature type="transmembrane region" description="Helical" evidence="1">
    <location>
        <begin position="92"/>
        <end position="115"/>
    </location>
</feature>